<accession>A0A512DN73</accession>
<dbReference type="InterPro" id="IPR029063">
    <property type="entry name" value="SAM-dependent_MTases_sf"/>
</dbReference>
<dbReference type="Gene3D" id="3.40.50.150">
    <property type="entry name" value="Vaccinia Virus protein VP39"/>
    <property type="match status" value="1"/>
</dbReference>
<dbReference type="GO" id="GO:0008168">
    <property type="term" value="F:methyltransferase activity"/>
    <property type="evidence" value="ECO:0007669"/>
    <property type="project" value="UniProtKB-KW"/>
</dbReference>
<reference evidence="3 4" key="1">
    <citation type="submission" date="2019-07" db="EMBL/GenBank/DDBJ databases">
        <title>Whole genome shotgun sequence of Skermanella aerolata NBRC 106429.</title>
        <authorList>
            <person name="Hosoyama A."/>
            <person name="Uohara A."/>
            <person name="Ohji S."/>
            <person name="Ichikawa N."/>
        </authorList>
    </citation>
    <scope>NUCLEOTIDE SEQUENCE [LARGE SCALE GENOMIC DNA]</scope>
    <source>
        <strain evidence="3 4">NBRC 106429</strain>
    </source>
</reference>
<dbReference type="EMBL" id="BJYZ01000008">
    <property type="protein sequence ID" value="GEO37927.1"/>
    <property type="molecule type" value="Genomic_DNA"/>
</dbReference>
<sequence>MKSAFHHRDTCRLCGGANVDNVVPLRPIPIATPNTGEVAAGLKDSQVPLDLYLCRDCGHFQLLDIIDPEIQYRNFRYRTTISLGLDEYFRSFAGQVVESLGLAAGDLVVEIGSNDGTLLRAFQPFGLRVLGVDPAQEIAARASAAGTPTLARFFDAALAGEILETHGRARLVVANNTFANLDDLGDVMAGIRALLTADGTFVFDTSYGAAVVRETLIDTVYHEHLSYFMARPLVGFFARHGMELIDVLPVPNKGGSIRGIVQLRDGPRPVSPSIAETVAAELAAGLDRPEPYRAFARRLTEVTDRLGDLIAAEKAGGGRVAGYGASVGSVTLVHQFRLGDVLDFIADDKPLAGTLPAEGRDIPVTTSDALYRDTPPSAVVILAWRYAAPIMARHERYRAAGGRFIVPLPFPTIL</sequence>
<gene>
    <name evidence="3" type="ORF">SAE02_20750</name>
</gene>
<feature type="domain" description="C-methyltransferase" evidence="2">
    <location>
        <begin position="252"/>
        <end position="409"/>
    </location>
</feature>
<dbReference type="Gene3D" id="6.20.50.110">
    <property type="entry name" value="Methyltransferase, zinc-binding domain"/>
    <property type="match status" value="1"/>
</dbReference>
<evidence type="ECO:0000259" key="1">
    <source>
        <dbReference type="Pfam" id="PF08421"/>
    </source>
</evidence>
<dbReference type="AlphaFoldDB" id="A0A512DN73"/>
<keyword evidence="4" id="KW-1185">Reference proteome</keyword>
<keyword evidence="3" id="KW-0808">Transferase</keyword>
<comment type="caution">
    <text evidence="3">The sequence shown here is derived from an EMBL/GenBank/DDBJ whole genome shotgun (WGS) entry which is preliminary data.</text>
</comment>
<dbReference type="Pfam" id="PF13489">
    <property type="entry name" value="Methyltransf_23"/>
    <property type="match status" value="1"/>
</dbReference>
<dbReference type="PANTHER" id="PTHR43861">
    <property type="entry name" value="TRANS-ACONITATE 2-METHYLTRANSFERASE-RELATED"/>
    <property type="match status" value="1"/>
</dbReference>
<dbReference type="GO" id="GO:0032259">
    <property type="term" value="P:methylation"/>
    <property type="evidence" value="ECO:0007669"/>
    <property type="project" value="UniProtKB-KW"/>
</dbReference>
<proteinExistence type="predicted"/>
<dbReference type="RefSeq" id="WP_044430761.1">
    <property type="nucleotide sequence ID" value="NZ_BJYZ01000008.1"/>
</dbReference>
<dbReference type="Pfam" id="PF08421">
    <property type="entry name" value="Methyltransf_13"/>
    <property type="match status" value="1"/>
</dbReference>
<dbReference type="InterPro" id="IPR038576">
    <property type="entry name" value="Methyltransf_Zn-bd_dom_put_sf"/>
</dbReference>
<dbReference type="OrthoDB" id="9815644at2"/>
<name>A0A512DN73_9PROT</name>
<dbReference type="InterPro" id="IPR013630">
    <property type="entry name" value="Methyltransf_Zn-bd_dom_put"/>
</dbReference>
<dbReference type="Proteomes" id="UP000321523">
    <property type="component" value="Unassembled WGS sequence"/>
</dbReference>
<dbReference type="SUPFAM" id="SSF53335">
    <property type="entry name" value="S-adenosyl-L-methionine-dependent methyltransferases"/>
    <property type="match status" value="1"/>
</dbReference>
<evidence type="ECO:0000313" key="3">
    <source>
        <dbReference type="EMBL" id="GEO37927.1"/>
    </source>
</evidence>
<feature type="domain" description="Methyltransferase putative zinc binding" evidence="1">
    <location>
        <begin position="11"/>
        <end position="72"/>
    </location>
</feature>
<dbReference type="Gene3D" id="6.10.250.3100">
    <property type="match status" value="1"/>
</dbReference>
<evidence type="ECO:0000259" key="2">
    <source>
        <dbReference type="Pfam" id="PF08484"/>
    </source>
</evidence>
<keyword evidence="3" id="KW-0489">Methyltransferase</keyword>
<dbReference type="PANTHER" id="PTHR43861:SF5">
    <property type="entry name" value="BLL5978 PROTEIN"/>
    <property type="match status" value="1"/>
</dbReference>
<organism evidence="3 4">
    <name type="scientific">Skermanella aerolata</name>
    <dbReference type="NCBI Taxonomy" id="393310"/>
    <lineage>
        <taxon>Bacteria</taxon>
        <taxon>Pseudomonadati</taxon>
        <taxon>Pseudomonadota</taxon>
        <taxon>Alphaproteobacteria</taxon>
        <taxon>Rhodospirillales</taxon>
        <taxon>Azospirillaceae</taxon>
        <taxon>Skermanella</taxon>
    </lineage>
</organism>
<dbReference type="Gene3D" id="3.40.50.720">
    <property type="entry name" value="NAD(P)-binding Rossmann-like Domain"/>
    <property type="match status" value="1"/>
</dbReference>
<dbReference type="Pfam" id="PF08484">
    <property type="entry name" value="Methyltransf_14"/>
    <property type="match status" value="1"/>
</dbReference>
<dbReference type="InterPro" id="IPR013691">
    <property type="entry name" value="MeTrfase_14"/>
</dbReference>
<evidence type="ECO:0000313" key="4">
    <source>
        <dbReference type="Proteomes" id="UP000321523"/>
    </source>
</evidence>
<protein>
    <submittedName>
        <fullName evidence="3">D-mycarose 3-C-methyltransferase</fullName>
    </submittedName>
</protein>